<feature type="domain" description="MacB-like periplasmic core" evidence="9">
    <location>
        <begin position="21"/>
        <end position="241"/>
    </location>
</feature>
<dbReference type="GO" id="GO:0016787">
    <property type="term" value="F:hydrolase activity"/>
    <property type="evidence" value="ECO:0007669"/>
    <property type="project" value="UniProtKB-KW"/>
</dbReference>
<evidence type="ECO:0000256" key="3">
    <source>
        <dbReference type="ARBA" id="ARBA00022692"/>
    </source>
</evidence>
<dbReference type="GO" id="GO:0005886">
    <property type="term" value="C:plasma membrane"/>
    <property type="evidence" value="ECO:0007669"/>
    <property type="project" value="UniProtKB-SubCell"/>
</dbReference>
<keyword evidence="4 7" id="KW-1133">Transmembrane helix</keyword>
<protein>
    <submittedName>
        <fullName evidence="10">ABC transporter permease</fullName>
        <ecNumber evidence="11">3.6.3.-</ecNumber>
    </submittedName>
</protein>
<dbReference type="Pfam" id="PF02687">
    <property type="entry name" value="FtsX"/>
    <property type="match status" value="1"/>
</dbReference>
<feature type="domain" description="ABC3 transporter permease C-terminal" evidence="8">
    <location>
        <begin position="277"/>
        <end position="386"/>
    </location>
</feature>
<dbReference type="OrthoDB" id="9770036at2"/>
<dbReference type="PANTHER" id="PTHR30572">
    <property type="entry name" value="MEMBRANE COMPONENT OF TRANSPORTER-RELATED"/>
    <property type="match status" value="1"/>
</dbReference>
<evidence type="ECO:0000256" key="6">
    <source>
        <dbReference type="ARBA" id="ARBA00038076"/>
    </source>
</evidence>
<evidence type="ECO:0000313" key="10">
    <source>
        <dbReference type="EMBL" id="KTC64640.1"/>
    </source>
</evidence>
<keyword evidence="3 7" id="KW-0812">Transmembrane</keyword>
<dbReference type="GO" id="GO:0022857">
    <property type="term" value="F:transmembrane transporter activity"/>
    <property type="evidence" value="ECO:0007669"/>
    <property type="project" value="TreeGrafter"/>
</dbReference>
<dbReference type="EC" id="3.6.3.-" evidence="11"/>
<dbReference type="Proteomes" id="UP000054859">
    <property type="component" value="Unassembled WGS sequence"/>
</dbReference>
<keyword evidence="11" id="KW-0614">Plasmid</keyword>
<dbReference type="STRING" id="45056.Lade_1934"/>
<dbReference type="Pfam" id="PF12704">
    <property type="entry name" value="MacB_PCD"/>
    <property type="match status" value="1"/>
</dbReference>
<evidence type="ECO:0000256" key="2">
    <source>
        <dbReference type="ARBA" id="ARBA00022475"/>
    </source>
</evidence>
<dbReference type="AlphaFoldDB" id="A0A0W0R0K9"/>
<evidence type="ECO:0000256" key="4">
    <source>
        <dbReference type="ARBA" id="ARBA00022989"/>
    </source>
</evidence>
<reference evidence="11 13" key="2">
    <citation type="submission" date="2018-12" db="EMBL/GenBank/DDBJ databases">
        <authorList>
            <consortium name="Pathogen Informatics"/>
        </authorList>
    </citation>
    <scope>NUCLEOTIDE SEQUENCE [LARGE SCALE GENOMIC DNA]</scope>
    <source>
        <strain evidence="11 13">NCTC12735</strain>
        <plasmid evidence="13">24</plasmid>
    </source>
</reference>
<evidence type="ECO:0000259" key="8">
    <source>
        <dbReference type="Pfam" id="PF02687"/>
    </source>
</evidence>
<gene>
    <name evidence="11" type="primary">macB_2</name>
    <name evidence="10" type="ORF">Lade_1934</name>
    <name evidence="11" type="ORF">NCTC12735_01755</name>
</gene>
<feature type="transmembrane region" description="Helical" evidence="7">
    <location>
        <begin position="327"/>
        <end position="351"/>
    </location>
</feature>
<evidence type="ECO:0000313" key="13">
    <source>
        <dbReference type="Proteomes" id="UP000281170"/>
    </source>
</evidence>
<accession>A0A0W0R0K9</accession>
<dbReference type="PATRIC" id="fig|45056.6.peg.1995"/>
<keyword evidence="12" id="KW-1185">Reference proteome</keyword>
<dbReference type="RefSeq" id="WP_058462995.1">
    <property type="nucleotide sequence ID" value="NZ_CAAAHS010000001.1"/>
</dbReference>
<geneLocation type="plasmid" evidence="11 13">
    <name>24</name>
</geneLocation>
<keyword evidence="2" id="KW-1003">Cell membrane</keyword>
<comment type="subcellular location">
    <subcellularLocation>
        <location evidence="1">Cell membrane</location>
        <topology evidence="1">Multi-pass membrane protein</topology>
    </subcellularLocation>
</comment>
<dbReference type="EMBL" id="LR134433">
    <property type="protein sequence ID" value="VEH86108.1"/>
    <property type="molecule type" value="Genomic_DNA"/>
</dbReference>
<evidence type="ECO:0000256" key="7">
    <source>
        <dbReference type="SAM" id="Phobius"/>
    </source>
</evidence>
<dbReference type="EMBL" id="LNKA01000019">
    <property type="protein sequence ID" value="KTC64640.1"/>
    <property type="molecule type" value="Genomic_DNA"/>
</dbReference>
<feature type="transmembrane region" description="Helical" evidence="7">
    <location>
        <begin position="21"/>
        <end position="40"/>
    </location>
</feature>
<evidence type="ECO:0000256" key="1">
    <source>
        <dbReference type="ARBA" id="ARBA00004651"/>
    </source>
</evidence>
<dbReference type="InterPro" id="IPR025857">
    <property type="entry name" value="MacB_PCD"/>
</dbReference>
<comment type="similarity">
    <text evidence="6">Belongs to the ABC-4 integral membrane protein family.</text>
</comment>
<feature type="transmembrane region" description="Helical" evidence="7">
    <location>
        <begin position="270"/>
        <end position="298"/>
    </location>
</feature>
<feature type="transmembrane region" description="Helical" evidence="7">
    <location>
        <begin position="357"/>
        <end position="380"/>
    </location>
</feature>
<dbReference type="InterPro" id="IPR050250">
    <property type="entry name" value="Macrolide_Exporter_MacB"/>
</dbReference>
<dbReference type="InterPro" id="IPR003838">
    <property type="entry name" value="ABC3_permease_C"/>
</dbReference>
<reference evidence="10 12" key="1">
    <citation type="submission" date="2015-11" db="EMBL/GenBank/DDBJ databases">
        <title>Identification of large and diverse effector repertoires of 38 Legionella species.</title>
        <authorList>
            <person name="Burstein D."/>
            <person name="Amaro F."/>
            <person name="Zusman T."/>
            <person name="Lifshitz Z."/>
            <person name="Cohen O."/>
            <person name="Gilbert J.A."/>
            <person name="Pupko T."/>
            <person name="Shuman H.A."/>
            <person name="Segal G."/>
        </authorList>
    </citation>
    <scope>NUCLEOTIDE SEQUENCE [LARGE SCALE GENOMIC DNA]</scope>
    <source>
        <strain evidence="10 12">1762-AUS-E</strain>
    </source>
</reference>
<keyword evidence="11" id="KW-0378">Hydrolase</keyword>
<keyword evidence="5 7" id="KW-0472">Membrane</keyword>
<sequence length="398" mass="43591">MYLFNQCQQAWVNLLAAKLRSFLAVLGILVGTAAVVALLSCGQLATEKALQQFKALGTDLLAISFYQKAEDNQNSGQNFIPLSALYQFPQKIPAIKKIAPYASTYQTLSYEGNILNGSIIGADEKLADIIKIKLAMGRFVSFLHSYEKVCVIGNNLWEQIKETTSDNPLGKQLRIGENLYTIIGVAQPWKENGFFNEDINTAVIIPVGGMALISQDTAVNNAIMLLRSDSNIEIISEQLKSIVHKEAPKLTVFIRSAKQIIASMESQGRIFTLLLAIIGSISLLVGGIGVMNVMLVSVSERKKEIGLRKAVGAKNNEIQRLFLVESVMLSLVGGFLGICVGLIFTAIIAYFNQWHFTFYLLPPLAGFGVSVVTGVFFGFYPARRAALLEPMETLRATI</sequence>
<organism evidence="10 12">
    <name type="scientific">Legionella adelaidensis</name>
    <dbReference type="NCBI Taxonomy" id="45056"/>
    <lineage>
        <taxon>Bacteria</taxon>
        <taxon>Pseudomonadati</taxon>
        <taxon>Pseudomonadota</taxon>
        <taxon>Gammaproteobacteria</taxon>
        <taxon>Legionellales</taxon>
        <taxon>Legionellaceae</taxon>
        <taxon>Legionella</taxon>
    </lineage>
</organism>
<name>A0A0W0R0K9_9GAMM</name>
<evidence type="ECO:0000313" key="12">
    <source>
        <dbReference type="Proteomes" id="UP000054859"/>
    </source>
</evidence>
<evidence type="ECO:0000256" key="5">
    <source>
        <dbReference type="ARBA" id="ARBA00023136"/>
    </source>
</evidence>
<dbReference type="PANTHER" id="PTHR30572:SF4">
    <property type="entry name" value="ABC TRANSPORTER PERMEASE YTRF"/>
    <property type="match status" value="1"/>
</dbReference>
<evidence type="ECO:0000259" key="9">
    <source>
        <dbReference type="Pfam" id="PF12704"/>
    </source>
</evidence>
<proteinExistence type="inferred from homology"/>
<dbReference type="Proteomes" id="UP000281170">
    <property type="component" value="Plasmid 24"/>
</dbReference>
<evidence type="ECO:0000313" key="11">
    <source>
        <dbReference type="EMBL" id="VEH86108.1"/>
    </source>
</evidence>
<dbReference type="KEGG" id="ladl:NCTC12735_01755"/>